<dbReference type="EMBL" id="PISE01000020">
    <property type="protein sequence ID" value="PKG23746.1"/>
    <property type="molecule type" value="Genomic_DNA"/>
</dbReference>
<dbReference type="PROSITE" id="PS51257">
    <property type="entry name" value="PROKAR_LIPOPROTEIN"/>
    <property type="match status" value="1"/>
</dbReference>
<feature type="signal peptide" evidence="2">
    <location>
        <begin position="1"/>
        <end position="19"/>
    </location>
</feature>
<dbReference type="RefSeq" id="WP_101177137.1">
    <property type="nucleotide sequence ID" value="NZ_PISE01000020.1"/>
</dbReference>
<evidence type="ECO:0000313" key="5">
    <source>
        <dbReference type="Proteomes" id="UP000233375"/>
    </source>
</evidence>
<gene>
    <name evidence="4" type="ORF">CWS01_10425</name>
</gene>
<reference evidence="4 5" key="1">
    <citation type="journal article" date="2003" name="Int. J. Syst. Evol. Microbiol.">
        <title>Bacillus nealsonii sp. nov., isolated from a spacecraft-assembly facility, whose spores are gamma-radiation resistant.</title>
        <authorList>
            <person name="Venkateswaran K."/>
            <person name="Kempf M."/>
            <person name="Chen F."/>
            <person name="Satomi M."/>
            <person name="Nicholson W."/>
            <person name="Kern R."/>
        </authorList>
    </citation>
    <scope>NUCLEOTIDE SEQUENCE [LARGE SCALE GENOMIC DNA]</scope>
    <source>
        <strain evidence="4 5">FO-92</strain>
    </source>
</reference>
<feature type="chain" id="PRO_5039212490" description="DUF1541 domain-containing protein" evidence="2">
    <location>
        <begin position="20"/>
        <end position="178"/>
    </location>
</feature>
<sequence>MKKIAVAFIAILFVFSIIACTDNKKETETSSENEHTHTNSAELPDNLEPAKSPTYMDGSSIIIEADHMEGMKGAEATVLSSFDTTAYVVSYTPTNGGKRVDNHKWVIQEEMEDAGHKTLAPGTKVTLLADHMEGMKGATAEIESSEKTTVYMVDYTPTNGGKKVTNHKWVTEEEIKAK</sequence>
<dbReference type="InterPro" id="IPR011438">
    <property type="entry name" value="DUF1541"/>
</dbReference>
<dbReference type="Pfam" id="PF07563">
    <property type="entry name" value="DUF1541"/>
    <property type="match status" value="2"/>
</dbReference>
<keyword evidence="2" id="KW-0732">Signal</keyword>
<proteinExistence type="predicted"/>
<feature type="compositionally biased region" description="Basic and acidic residues" evidence="1">
    <location>
        <begin position="24"/>
        <end position="37"/>
    </location>
</feature>
<feature type="domain" description="DUF1541" evidence="3">
    <location>
        <begin position="121"/>
        <end position="172"/>
    </location>
</feature>
<evidence type="ECO:0000259" key="3">
    <source>
        <dbReference type="Pfam" id="PF07563"/>
    </source>
</evidence>
<evidence type="ECO:0000313" key="4">
    <source>
        <dbReference type="EMBL" id="PKG23746.1"/>
    </source>
</evidence>
<comment type="caution">
    <text evidence="4">The sequence shown here is derived from an EMBL/GenBank/DDBJ whole genome shotgun (WGS) entry which is preliminary data.</text>
</comment>
<accession>A0A2N0Z2K4</accession>
<protein>
    <recommendedName>
        <fullName evidence="3">DUF1541 domain-containing protein</fullName>
    </recommendedName>
</protein>
<dbReference type="Gene3D" id="2.30.30.1210">
    <property type="entry name" value="Domain of unknown function DUF1541"/>
    <property type="match status" value="1"/>
</dbReference>
<evidence type="ECO:0000256" key="1">
    <source>
        <dbReference type="SAM" id="MobiDB-lite"/>
    </source>
</evidence>
<keyword evidence="5" id="KW-1185">Reference proteome</keyword>
<evidence type="ECO:0000256" key="2">
    <source>
        <dbReference type="SAM" id="SignalP"/>
    </source>
</evidence>
<feature type="region of interest" description="Disordered" evidence="1">
    <location>
        <begin position="24"/>
        <end position="51"/>
    </location>
</feature>
<feature type="domain" description="DUF1541" evidence="3">
    <location>
        <begin position="57"/>
        <end position="108"/>
    </location>
</feature>
<name>A0A2N0Z2K4_9BACI</name>
<dbReference type="Proteomes" id="UP000233375">
    <property type="component" value="Unassembled WGS sequence"/>
</dbReference>
<dbReference type="AlphaFoldDB" id="A0A2N0Z2K4"/>
<organism evidence="4 5">
    <name type="scientific">Niallia nealsonii</name>
    <dbReference type="NCBI Taxonomy" id="115979"/>
    <lineage>
        <taxon>Bacteria</taxon>
        <taxon>Bacillati</taxon>
        <taxon>Bacillota</taxon>
        <taxon>Bacilli</taxon>
        <taxon>Bacillales</taxon>
        <taxon>Bacillaceae</taxon>
        <taxon>Niallia</taxon>
    </lineage>
</organism>
<dbReference type="OrthoDB" id="1701949at2"/>